<gene>
    <name evidence="1" type="ORF">S12H4_23255</name>
</gene>
<organism evidence="1">
    <name type="scientific">marine sediment metagenome</name>
    <dbReference type="NCBI Taxonomy" id="412755"/>
    <lineage>
        <taxon>unclassified sequences</taxon>
        <taxon>metagenomes</taxon>
        <taxon>ecological metagenomes</taxon>
    </lineage>
</organism>
<feature type="non-terminal residue" evidence="1">
    <location>
        <position position="1"/>
    </location>
</feature>
<protein>
    <submittedName>
        <fullName evidence="1">Uncharacterized protein</fullName>
    </submittedName>
</protein>
<evidence type="ECO:0000313" key="1">
    <source>
        <dbReference type="EMBL" id="GAI82758.1"/>
    </source>
</evidence>
<proteinExistence type="predicted"/>
<dbReference type="EMBL" id="BARW01012306">
    <property type="protein sequence ID" value="GAI82758.1"/>
    <property type="molecule type" value="Genomic_DNA"/>
</dbReference>
<comment type="caution">
    <text evidence="1">The sequence shown here is derived from an EMBL/GenBank/DDBJ whole genome shotgun (WGS) entry which is preliminary data.</text>
</comment>
<accession>X1RQ27</accession>
<dbReference type="AlphaFoldDB" id="X1RQ27"/>
<reference evidence="1" key="1">
    <citation type="journal article" date="2014" name="Front. Microbiol.">
        <title>High frequency of phylogenetically diverse reductive dehalogenase-homologous genes in deep subseafloor sedimentary metagenomes.</title>
        <authorList>
            <person name="Kawai M."/>
            <person name="Futagami T."/>
            <person name="Toyoda A."/>
            <person name="Takaki Y."/>
            <person name="Nishi S."/>
            <person name="Hori S."/>
            <person name="Arai W."/>
            <person name="Tsubouchi T."/>
            <person name="Morono Y."/>
            <person name="Uchiyama I."/>
            <person name="Ito T."/>
            <person name="Fujiyama A."/>
            <person name="Inagaki F."/>
            <person name="Takami H."/>
        </authorList>
    </citation>
    <scope>NUCLEOTIDE SEQUENCE</scope>
    <source>
        <strain evidence="1">Expedition CK06-06</strain>
    </source>
</reference>
<name>X1RQ27_9ZZZZ</name>
<sequence length="31" mass="3593">ADEEEAKKHVIAEIERLVKAGMTKHLIYEIK</sequence>